<dbReference type="EMBL" id="BT122534">
    <property type="protein sequence ID" value="ADE75906.1"/>
    <property type="molecule type" value="mRNA"/>
</dbReference>
<evidence type="ECO:0000313" key="2">
    <source>
        <dbReference type="EMBL" id="ADE75906.1"/>
    </source>
</evidence>
<evidence type="ECO:0000256" key="1">
    <source>
        <dbReference type="SAM" id="MobiDB-lite"/>
    </source>
</evidence>
<feature type="compositionally biased region" description="Basic and acidic residues" evidence="1">
    <location>
        <begin position="38"/>
        <end position="48"/>
    </location>
</feature>
<sequence length="96" mass="10144">MEMYEDDVDEKAKSDGKSLTDTPSAAESVVSSNPVVEAKAEGQTKSDGDDTVAGKSYTDKMYSTAGTAKNAFYSAFGYGGAKTVQDKEVQPTERNG</sequence>
<protein>
    <submittedName>
        <fullName evidence="2">Uncharacterized protein</fullName>
    </submittedName>
</protein>
<proteinExistence type="evidence at transcript level"/>
<name>D5A8N7_PICSI</name>
<accession>D5A8N7</accession>
<dbReference type="AlphaFoldDB" id="D5A8N7"/>
<feature type="compositionally biased region" description="Polar residues" evidence="1">
    <location>
        <begin position="19"/>
        <end position="34"/>
    </location>
</feature>
<feature type="region of interest" description="Disordered" evidence="1">
    <location>
        <begin position="1"/>
        <end position="53"/>
    </location>
</feature>
<reference evidence="2" key="1">
    <citation type="submission" date="2010-04" db="EMBL/GenBank/DDBJ databases">
        <authorList>
            <person name="Reid K.E."/>
            <person name="Liao N."/>
            <person name="Chan S."/>
            <person name="Docking R."/>
            <person name="Taylor G."/>
            <person name="Moore R."/>
            <person name="Mayo M."/>
            <person name="Munro S."/>
            <person name="King J."/>
            <person name="Yanchuk A."/>
            <person name="Holt R."/>
            <person name="Jones S."/>
            <person name="Marra M."/>
            <person name="Ritland C.E."/>
            <person name="Ritland K."/>
            <person name="Bohlmann J."/>
        </authorList>
    </citation>
    <scope>NUCLEOTIDE SEQUENCE</scope>
    <source>
        <tissue evidence="2">Buds collected with no treatment. Collection October 2007</tissue>
    </source>
</reference>
<organism evidence="2">
    <name type="scientific">Picea sitchensis</name>
    <name type="common">Sitka spruce</name>
    <name type="synonym">Pinus sitchensis</name>
    <dbReference type="NCBI Taxonomy" id="3332"/>
    <lineage>
        <taxon>Eukaryota</taxon>
        <taxon>Viridiplantae</taxon>
        <taxon>Streptophyta</taxon>
        <taxon>Embryophyta</taxon>
        <taxon>Tracheophyta</taxon>
        <taxon>Spermatophyta</taxon>
        <taxon>Pinopsida</taxon>
        <taxon>Pinidae</taxon>
        <taxon>Conifers I</taxon>
        <taxon>Pinales</taxon>
        <taxon>Pinaceae</taxon>
        <taxon>Picea</taxon>
    </lineage>
</organism>